<feature type="transmembrane region" description="Helical" evidence="2">
    <location>
        <begin position="226"/>
        <end position="243"/>
    </location>
</feature>
<keyword evidence="1" id="KW-0175">Coiled coil</keyword>
<dbReference type="GO" id="GO:0005886">
    <property type="term" value="C:plasma membrane"/>
    <property type="evidence" value="ECO:0007669"/>
    <property type="project" value="TreeGrafter"/>
</dbReference>
<dbReference type="PANTHER" id="PTHR11683:SF12">
    <property type="entry name" value="M6, ISOFORM F"/>
    <property type="match status" value="1"/>
</dbReference>
<feature type="transmembrane region" description="Helical" evidence="2">
    <location>
        <begin position="86"/>
        <end position="109"/>
    </location>
</feature>
<evidence type="ECO:0000256" key="2">
    <source>
        <dbReference type="SAM" id="Phobius"/>
    </source>
</evidence>
<organism evidence="3 4">
    <name type="scientific">Teladorsagia circumcincta</name>
    <name type="common">Brown stomach worm</name>
    <name type="synonym">Ostertagia circumcincta</name>
    <dbReference type="NCBI Taxonomy" id="45464"/>
    <lineage>
        <taxon>Eukaryota</taxon>
        <taxon>Metazoa</taxon>
        <taxon>Ecdysozoa</taxon>
        <taxon>Nematoda</taxon>
        <taxon>Chromadorea</taxon>
        <taxon>Rhabditida</taxon>
        <taxon>Rhabditina</taxon>
        <taxon>Rhabditomorpha</taxon>
        <taxon>Strongyloidea</taxon>
        <taxon>Trichostrongylidae</taxon>
        <taxon>Teladorsagia</taxon>
    </lineage>
</organism>
<dbReference type="EMBL" id="KZ345458">
    <property type="protein sequence ID" value="PIO73447.1"/>
    <property type="molecule type" value="Genomic_DNA"/>
</dbReference>
<evidence type="ECO:0000313" key="3">
    <source>
        <dbReference type="EMBL" id="PIO73447.1"/>
    </source>
</evidence>
<evidence type="ECO:0000256" key="1">
    <source>
        <dbReference type="SAM" id="Coils"/>
    </source>
</evidence>
<keyword evidence="2" id="KW-0472">Membrane</keyword>
<dbReference type="GO" id="GO:0031175">
    <property type="term" value="P:neuron projection development"/>
    <property type="evidence" value="ECO:0007669"/>
    <property type="project" value="TreeGrafter"/>
</dbReference>
<feature type="transmembrane region" description="Helical" evidence="2">
    <location>
        <begin position="129"/>
        <end position="152"/>
    </location>
</feature>
<proteinExistence type="predicted"/>
<dbReference type="AlphaFoldDB" id="A0A2G9UT88"/>
<name>A0A2G9UT88_TELCI</name>
<accession>A0A2G9UT88</accession>
<dbReference type="InterPro" id="IPR001614">
    <property type="entry name" value="Myelin_PLP"/>
</dbReference>
<evidence type="ECO:0000313" key="4">
    <source>
        <dbReference type="Proteomes" id="UP000230423"/>
    </source>
</evidence>
<keyword evidence="2" id="KW-0812">Transmembrane</keyword>
<dbReference type="Pfam" id="PF01275">
    <property type="entry name" value="Myelin_PLP"/>
    <property type="match status" value="1"/>
</dbReference>
<protein>
    <submittedName>
        <fullName evidence="3">Uncharacterized protein</fullName>
    </submittedName>
</protein>
<dbReference type="Proteomes" id="UP000230423">
    <property type="component" value="Unassembled WGS sequence"/>
</dbReference>
<sequence length="325" mass="36751">MYGKLIAFMDIFEVLIINQAGSFLHSILPQILQVDVKIRDDSVYGVVLDAPPRRGKQPEHISGPIPVKSHSNDGCFNRIPYASLMAALLCFIGVILFSIMMTWGFNATAEQTRRSLRIQDWPWVDKVQVFFVVVAVLMSLFSLFFLLVGFSATGATREEMYKREKAKCGGRFACAVAMFLCAALVQVFFVVVAVLMSLFSLFFLLVGFSATGATREEMYKREKAKCGGRFACAVAMFLCAALSRPKRRRMRKVKTSKEDSSLIEVESVSQQIQENLRSIETQLAQLDSLWPSIDRTVEFVNQKKRQLTELERLCTSIERQLAEQH</sequence>
<keyword evidence="4" id="KW-1185">Reference proteome</keyword>
<keyword evidence="2" id="KW-1133">Transmembrane helix</keyword>
<reference evidence="3 4" key="1">
    <citation type="submission" date="2015-09" db="EMBL/GenBank/DDBJ databases">
        <title>Draft genome of the parasitic nematode Teladorsagia circumcincta isolate WARC Sus (inbred).</title>
        <authorList>
            <person name="Mitreva M."/>
        </authorList>
    </citation>
    <scope>NUCLEOTIDE SEQUENCE [LARGE SCALE GENOMIC DNA]</scope>
    <source>
        <strain evidence="3 4">S</strain>
    </source>
</reference>
<gene>
    <name evidence="3" type="ORF">TELCIR_04589</name>
</gene>
<feature type="transmembrane region" description="Helical" evidence="2">
    <location>
        <begin position="173"/>
        <end position="206"/>
    </location>
</feature>
<dbReference type="OrthoDB" id="9993736at2759"/>
<feature type="coiled-coil region" evidence="1">
    <location>
        <begin position="269"/>
        <end position="320"/>
    </location>
</feature>
<dbReference type="PANTHER" id="PTHR11683">
    <property type="entry name" value="MYELIN PROTEOLIPID"/>
    <property type="match status" value="1"/>
</dbReference>